<gene>
    <name evidence="1" type="ORF">D0Z00_002490</name>
</gene>
<organism evidence="1 2">
    <name type="scientific">Geotrichum galactomycetum</name>
    <dbReference type="NCBI Taxonomy" id="27317"/>
    <lineage>
        <taxon>Eukaryota</taxon>
        <taxon>Fungi</taxon>
        <taxon>Dikarya</taxon>
        <taxon>Ascomycota</taxon>
        <taxon>Saccharomycotina</taxon>
        <taxon>Dipodascomycetes</taxon>
        <taxon>Dipodascales</taxon>
        <taxon>Dipodascaceae</taxon>
        <taxon>Geotrichum</taxon>
    </lineage>
</organism>
<protein>
    <submittedName>
        <fullName evidence="1">Uncharacterized protein</fullName>
    </submittedName>
</protein>
<proteinExistence type="predicted"/>
<evidence type="ECO:0000313" key="1">
    <source>
        <dbReference type="EMBL" id="KAF5097152.1"/>
    </source>
</evidence>
<keyword evidence="2" id="KW-1185">Reference proteome</keyword>
<reference evidence="1 2" key="1">
    <citation type="journal article" date="2020" name="Front. Microbiol.">
        <title>Phenotypic and Genetic Characterization of the Cheese Ripening Yeast Geotrichum candidum.</title>
        <authorList>
            <person name="Perkins V."/>
            <person name="Vignola S."/>
            <person name="Lessard M.H."/>
            <person name="Plante P.L."/>
            <person name="Corbeil J."/>
            <person name="Dugat-Bony E."/>
            <person name="Frenette M."/>
            <person name="Labrie S."/>
        </authorList>
    </citation>
    <scope>NUCLEOTIDE SEQUENCE [LARGE SCALE GENOMIC DNA]</scope>
    <source>
        <strain evidence="1 2">LMA-1147</strain>
    </source>
</reference>
<name>A0ACB6V405_9ASCO</name>
<dbReference type="Proteomes" id="UP000744676">
    <property type="component" value="Unassembled WGS sequence"/>
</dbReference>
<sequence length="163" mass="17277">MYLKPLIVALAYTWSQDHADTVVSFYFLRIKASYVPVLLLLVDLIMFGQLSMLVSGTGYVAGHLYLFLDVLYPKAFGGSRLISTPQFLTRLFLSRASSTKANGAFTAYRPTAKTGNTTGTASSSGKSSSVGSGSASSTGSSTGFGRFSLSSGPFQGKGRRLGE</sequence>
<dbReference type="EMBL" id="QVQA01000072">
    <property type="protein sequence ID" value="KAF5097152.1"/>
    <property type="molecule type" value="Genomic_DNA"/>
</dbReference>
<comment type="caution">
    <text evidence="1">The sequence shown here is derived from an EMBL/GenBank/DDBJ whole genome shotgun (WGS) entry which is preliminary data.</text>
</comment>
<evidence type="ECO:0000313" key="2">
    <source>
        <dbReference type="Proteomes" id="UP000744676"/>
    </source>
</evidence>
<accession>A0ACB6V405</accession>